<name>A0ABR3T718_9PEZI</name>
<protein>
    <recommendedName>
        <fullName evidence="5">Acid phosphatase-like protein</fullName>
    </recommendedName>
</protein>
<gene>
    <name evidence="3" type="ORF">SLS56_001789</name>
</gene>
<feature type="region of interest" description="Disordered" evidence="1">
    <location>
        <begin position="163"/>
        <end position="249"/>
    </location>
</feature>
<dbReference type="EMBL" id="JAJVDC020000011">
    <property type="protein sequence ID" value="KAL1635365.1"/>
    <property type="molecule type" value="Genomic_DNA"/>
</dbReference>
<feature type="compositionally biased region" description="Basic and acidic residues" evidence="1">
    <location>
        <begin position="177"/>
        <end position="216"/>
    </location>
</feature>
<evidence type="ECO:0000256" key="2">
    <source>
        <dbReference type="SAM" id="Phobius"/>
    </source>
</evidence>
<evidence type="ECO:0000256" key="1">
    <source>
        <dbReference type="SAM" id="MobiDB-lite"/>
    </source>
</evidence>
<keyword evidence="2" id="KW-0472">Membrane</keyword>
<evidence type="ECO:0008006" key="5">
    <source>
        <dbReference type="Google" id="ProtNLM"/>
    </source>
</evidence>
<dbReference type="Proteomes" id="UP001521116">
    <property type="component" value="Unassembled WGS sequence"/>
</dbReference>
<evidence type="ECO:0000313" key="3">
    <source>
        <dbReference type="EMBL" id="KAL1635365.1"/>
    </source>
</evidence>
<organism evidence="3 4">
    <name type="scientific">Neofusicoccum ribis</name>
    <dbReference type="NCBI Taxonomy" id="45134"/>
    <lineage>
        <taxon>Eukaryota</taxon>
        <taxon>Fungi</taxon>
        <taxon>Dikarya</taxon>
        <taxon>Ascomycota</taxon>
        <taxon>Pezizomycotina</taxon>
        <taxon>Dothideomycetes</taxon>
        <taxon>Dothideomycetes incertae sedis</taxon>
        <taxon>Botryosphaeriales</taxon>
        <taxon>Botryosphaeriaceae</taxon>
        <taxon>Neofusicoccum</taxon>
    </lineage>
</organism>
<reference evidence="3 4" key="1">
    <citation type="submission" date="2024-02" db="EMBL/GenBank/DDBJ databases">
        <title>De novo assembly and annotation of 12 fungi associated with fruit tree decline syndrome in Ontario, Canada.</title>
        <authorList>
            <person name="Sulman M."/>
            <person name="Ellouze W."/>
            <person name="Ilyukhin E."/>
        </authorList>
    </citation>
    <scope>NUCLEOTIDE SEQUENCE [LARGE SCALE GENOMIC DNA]</scope>
    <source>
        <strain evidence="3 4">M1-105</strain>
    </source>
</reference>
<accession>A0ABR3T718</accession>
<comment type="caution">
    <text evidence="3">The sequence shown here is derived from an EMBL/GenBank/DDBJ whole genome shotgun (WGS) entry which is preliminary data.</text>
</comment>
<feature type="transmembrane region" description="Helical" evidence="2">
    <location>
        <begin position="6"/>
        <end position="26"/>
    </location>
</feature>
<evidence type="ECO:0000313" key="4">
    <source>
        <dbReference type="Proteomes" id="UP001521116"/>
    </source>
</evidence>
<feature type="compositionally biased region" description="Low complexity" evidence="1">
    <location>
        <begin position="163"/>
        <end position="176"/>
    </location>
</feature>
<sequence>MASGVGIFFGILILLLVIGAVSWVAYTRIRAKRLGLPPPPLNPFARGSRSDAGAGGYPAPAPGGIVGWMNDKISSLRGGRSRNNTRYAAGAYEEAGLGGGAGAAPRRTRGTLDPDEAWDARVGNEADYGYGYEEQELGLREPTPYGASRPGYAGAGMYAAPPPHSAGLGAGSAAGSERGRSRTRELDERYDEEMGHRAGGATRDDPFGDNAERSDLRGVSPRPMESGGAKQGGNHSPTESRRSLFREEV</sequence>
<proteinExistence type="predicted"/>
<keyword evidence="4" id="KW-1185">Reference proteome</keyword>
<keyword evidence="2" id="KW-1133">Transmembrane helix</keyword>
<keyword evidence="2" id="KW-0812">Transmembrane</keyword>
<feature type="compositionally biased region" description="Basic and acidic residues" evidence="1">
    <location>
        <begin position="238"/>
        <end position="249"/>
    </location>
</feature>